<organism evidence="2 3">
    <name type="scientific">Rothia amarae</name>
    <dbReference type="NCBI Taxonomy" id="169480"/>
    <lineage>
        <taxon>Bacteria</taxon>
        <taxon>Bacillati</taxon>
        <taxon>Actinomycetota</taxon>
        <taxon>Actinomycetes</taxon>
        <taxon>Micrococcales</taxon>
        <taxon>Micrococcaceae</taxon>
        <taxon>Rothia</taxon>
    </lineage>
</organism>
<feature type="transmembrane region" description="Helical" evidence="1">
    <location>
        <begin position="127"/>
        <end position="143"/>
    </location>
</feature>
<dbReference type="KEGG" id="rama:IDM48_03500"/>
<sequence length="148" mass="16945">MFEWIDSLHWSLAIVFFWIIGILRTSIVFALGWSASAGTERFKRLQRAMDSPIYRRAQAFINQWGALAVPLCFLTVGFQTAVILTTGFTRMPLIRWIPAMLLGTLLWGIIYGTIGMAVFWAWLERPFMALALIAVVVLVIIVVRRRQK</sequence>
<dbReference type="EMBL" id="CP061538">
    <property type="protein sequence ID" value="QNV40491.1"/>
    <property type="molecule type" value="Genomic_DNA"/>
</dbReference>
<name>A0A7H2BLE5_9MICC</name>
<evidence type="ECO:0000313" key="3">
    <source>
        <dbReference type="Proteomes" id="UP000516421"/>
    </source>
</evidence>
<feature type="transmembrane region" description="Helical" evidence="1">
    <location>
        <begin position="12"/>
        <end position="35"/>
    </location>
</feature>
<feature type="transmembrane region" description="Helical" evidence="1">
    <location>
        <begin position="96"/>
        <end position="121"/>
    </location>
</feature>
<keyword evidence="3" id="KW-1185">Reference proteome</keyword>
<keyword evidence="1" id="KW-0812">Transmembrane</keyword>
<evidence type="ECO:0000256" key="1">
    <source>
        <dbReference type="SAM" id="Phobius"/>
    </source>
</evidence>
<keyword evidence="1" id="KW-0472">Membrane</keyword>
<dbReference type="AlphaFoldDB" id="A0A7H2BLE5"/>
<evidence type="ECO:0000313" key="2">
    <source>
        <dbReference type="EMBL" id="QNV40491.1"/>
    </source>
</evidence>
<keyword evidence="1" id="KW-1133">Transmembrane helix</keyword>
<dbReference type="RefSeq" id="WP_190618068.1">
    <property type="nucleotide sequence ID" value="NZ_CP061538.1"/>
</dbReference>
<proteinExistence type="predicted"/>
<accession>A0A7H2BLE5</accession>
<evidence type="ECO:0008006" key="4">
    <source>
        <dbReference type="Google" id="ProtNLM"/>
    </source>
</evidence>
<gene>
    <name evidence="2" type="ORF">IDM48_03500</name>
</gene>
<feature type="transmembrane region" description="Helical" evidence="1">
    <location>
        <begin position="64"/>
        <end position="84"/>
    </location>
</feature>
<dbReference type="Proteomes" id="UP000516421">
    <property type="component" value="Chromosome"/>
</dbReference>
<protein>
    <recommendedName>
        <fullName evidence="4">VTT domain-containing protein</fullName>
    </recommendedName>
</protein>
<reference evidence="2 3" key="1">
    <citation type="submission" date="2020-09" db="EMBL/GenBank/DDBJ databases">
        <title>Investigation of environmental microbe.</title>
        <authorList>
            <person name="Ou Y."/>
            <person name="Kang Q."/>
        </authorList>
    </citation>
    <scope>NUCLEOTIDE SEQUENCE [LARGE SCALE GENOMIC DNA]</scope>
    <source>
        <strain evidence="2 3">KJZ-9</strain>
    </source>
</reference>